<evidence type="ECO:0000313" key="1">
    <source>
        <dbReference type="EMBL" id="GAG92893.1"/>
    </source>
</evidence>
<name>X1C913_9ZZZZ</name>
<protein>
    <submittedName>
        <fullName evidence="1">Uncharacterized protein</fullName>
    </submittedName>
</protein>
<gene>
    <name evidence="1" type="ORF">S01H4_42690</name>
</gene>
<dbReference type="AlphaFoldDB" id="X1C913"/>
<accession>X1C913</accession>
<comment type="caution">
    <text evidence="1">The sequence shown here is derived from an EMBL/GenBank/DDBJ whole genome shotgun (WGS) entry which is preliminary data.</text>
</comment>
<proteinExistence type="predicted"/>
<dbReference type="EMBL" id="BART01023470">
    <property type="protein sequence ID" value="GAG92893.1"/>
    <property type="molecule type" value="Genomic_DNA"/>
</dbReference>
<sequence>MAKNRGWIRLTPYLMTMGKAPAIKIVIITKIIP</sequence>
<feature type="non-terminal residue" evidence="1">
    <location>
        <position position="33"/>
    </location>
</feature>
<reference evidence="1" key="1">
    <citation type="journal article" date="2014" name="Front. Microbiol.">
        <title>High frequency of phylogenetically diverse reductive dehalogenase-homologous genes in deep subseafloor sedimentary metagenomes.</title>
        <authorList>
            <person name="Kawai M."/>
            <person name="Futagami T."/>
            <person name="Toyoda A."/>
            <person name="Takaki Y."/>
            <person name="Nishi S."/>
            <person name="Hori S."/>
            <person name="Arai W."/>
            <person name="Tsubouchi T."/>
            <person name="Morono Y."/>
            <person name="Uchiyama I."/>
            <person name="Ito T."/>
            <person name="Fujiyama A."/>
            <person name="Inagaki F."/>
            <person name="Takami H."/>
        </authorList>
    </citation>
    <scope>NUCLEOTIDE SEQUENCE</scope>
    <source>
        <strain evidence="1">Expedition CK06-06</strain>
    </source>
</reference>
<organism evidence="1">
    <name type="scientific">marine sediment metagenome</name>
    <dbReference type="NCBI Taxonomy" id="412755"/>
    <lineage>
        <taxon>unclassified sequences</taxon>
        <taxon>metagenomes</taxon>
        <taxon>ecological metagenomes</taxon>
    </lineage>
</organism>